<dbReference type="Pfam" id="PF00083">
    <property type="entry name" value="Sugar_tr"/>
    <property type="match status" value="2"/>
</dbReference>
<feature type="domain" description="Major facilitator superfamily (MFS) profile" evidence="7">
    <location>
        <begin position="17"/>
        <end position="438"/>
    </location>
</feature>
<reference evidence="8 9" key="1">
    <citation type="journal article" date="2015" name="Fungal Genet. Biol.">
        <title>Evolution of novel wood decay mechanisms in Agaricales revealed by the genome sequences of Fistulina hepatica and Cylindrobasidium torrendii.</title>
        <authorList>
            <person name="Floudas D."/>
            <person name="Held B.W."/>
            <person name="Riley R."/>
            <person name="Nagy L.G."/>
            <person name="Koehler G."/>
            <person name="Ransdell A.S."/>
            <person name="Younus H."/>
            <person name="Chow J."/>
            <person name="Chiniquy J."/>
            <person name="Lipzen A."/>
            <person name="Tritt A."/>
            <person name="Sun H."/>
            <person name="Haridas S."/>
            <person name="LaButti K."/>
            <person name="Ohm R.A."/>
            <person name="Kues U."/>
            <person name="Blanchette R.A."/>
            <person name="Grigoriev I.V."/>
            <person name="Minto R.E."/>
            <person name="Hibbett D.S."/>
        </authorList>
    </citation>
    <scope>NUCLEOTIDE SEQUENCE [LARGE SCALE GENOMIC DNA]</scope>
    <source>
        <strain evidence="8 9">ATCC 64428</strain>
    </source>
</reference>
<feature type="transmembrane region" description="Helical" evidence="6">
    <location>
        <begin position="376"/>
        <end position="396"/>
    </location>
</feature>
<dbReference type="Gene3D" id="1.20.1250.20">
    <property type="entry name" value="MFS general substrate transporter like domains"/>
    <property type="match status" value="1"/>
</dbReference>
<keyword evidence="4 6" id="KW-1133">Transmembrane helix</keyword>
<dbReference type="InterPro" id="IPR020846">
    <property type="entry name" value="MFS_dom"/>
</dbReference>
<evidence type="ECO:0000313" key="8">
    <source>
        <dbReference type="EMBL" id="KIY51451.1"/>
    </source>
</evidence>
<sequence>MSTTDLEKKHGLGAITTVFACGAALYSDGYVNAAAGSAVFLIELNYPDYPSTFAQDFKSLLFAGTIVGMLSFGYVSDRIGRKIGMVFASLWLALWAFMSGIAWGGKHNTPGLYKALLAYRLLQGIAIGAEYPAGTVAAAENTEDPGVAKVHQQKLLILATNTMIDLGFVMAYFIPFVLLYVSICNHNVWTWRLTLGLGAVAPLFVLFFRLRMSEPARFRQSTMKRMNISDYPWWLIFKRYWPRVLAIAVVWWIYDWIAYPSGLYATTITDSALPADASLTRQIGWSCLINFFYMPGTLAGALVADRLGPKWTMALGLFIQSILGFGLAGSYPTTKKHIAGFAVYYGFYLAFGEFGPGNNLGLLASKVSGPTAVRGILYGFCAAIGKVGAFVGTYVYTPIQDKYGGPDSDLGEQVPVYIGSALALLAAVITIVLIPNPTPDGMRAEDESFRQYLEENGFDTSKMGLFELTDAERQSEDEKVAVSADIKVAQPAQ</sequence>
<feature type="transmembrane region" description="Helical" evidence="6">
    <location>
        <begin position="416"/>
        <end position="434"/>
    </location>
</feature>
<feature type="transmembrane region" description="Helical" evidence="6">
    <location>
        <begin position="311"/>
        <end position="331"/>
    </location>
</feature>
<dbReference type="PANTHER" id="PTHR23508">
    <property type="entry name" value="CARBOXYLIC ACID TRANSPORTER PROTEIN HOMOLOG"/>
    <property type="match status" value="1"/>
</dbReference>
<feature type="transmembrane region" description="Helical" evidence="6">
    <location>
        <begin position="283"/>
        <end position="304"/>
    </location>
</feature>
<feature type="transmembrane region" description="Helical" evidence="6">
    <location>
        <begin position="83"/>
        <end position="105"/>
    </location>
</feature>
<keyword evidence="3 6" id="KW-0812">Transmembrane</keyword>
<dbReference type="InterPro" id="IPR036259">
    <property type="entry name" value="MFS_trans_sf"/>
</dbReference>
<feature type="transmembrane region" description="Helical" evidence="6">
    <location>
        <begin position="337"/>
        <end position="355"/>
    </location>
</feature>
<dbReference type="PANTHER" id="PTHR23508:SF10">
    <property type="entry name" value="CARBOXYLIC ACID TRANSPORTER PROTEIN HOMOLOG"/>
    <property type="match status" value="1"/>
</dbReference>
<dbReference type="AlphaFoldDB" id="A0A0D7AJH1"/>
<dbReference type="GO" id="GO:0046943">
    <property type="term" value="F:carboxylic acid transmembrane transporter activity"/>
    <property type="evidence" value="ECO:0007669"/>
    <property type="project" value="TreeGrafter"/>
</dbReference>
<keyword evidence="9" id="KW-1185">Reference proteome</keyword>
<dbReference type="InterPro" id="IPR005828">
    <property type="entry name" value="MFS_sugar_transport-like"/>
</dbReference>
<evidence type="ECO:0000256" key="6">
    <source>
        <dbReference type="SAM" id="Phobius"/>
    </source>
</evidence>
<evidence type="ECO:0000313" key="9">
    <source>
        <dbReference type="Proteomes" id="UP000054144"/>
    </source>
</evidence>
<keyword evidence="2" id="KW-0813">Transport</keyword>
<evidence type="ECO:0000256" key="4">
    <source>
        <dbReference type="ARBA" id="ARBA00022989"/>
    </source>
</evidence>
<evidence type="ECO:0000256" key="2">
    <source>
        <dbReference type="ARBA" id="ARBA00022448"/>
    </source>
</evidence>
<feature type="transmembrane region" description="Helical" evidence="6">
    <location>
        <begin position="57"/>
        <end position="76"/>
    </location>
</feature>
<dbReference type="GO" id="GO:0005886">
    <property type="term" value="C:plasma membrane"/>
    <property type="evidence" value="ECO:0007669"/>
    <property type="project" value="TreeGrafter"/>
</dbReference>
<dbReference type="Proteomes" id="UP000054144">
    <property type="component" value="Unassembled WGS sequence"/>
</dbReference>
<dbReference type="SUPFAM" id="SSF103473">
    <property type="entry name" value="MFS general substrate transporter"/>
    <property type="match status" value="1"/>
</dbReference>
<evidence type="ECO:0000259" key="7">
    <source>
        <dbReference type="PROSITE" id="PS50850"/>
    </source>
</evidence>
<gene>
    <name evidence="8" type="ORF">FISHEDRAFT_36982</name>
</gene>
<evidence type="ECO:0000256" key="1">
    <source>
        <dbReference type="ARBA" id="ARBA00004141"/>
    </source>
</evidence>
<feature type="transmembrane region" description="Helical" evidence="6">
    <location>
        <begin position="117"/>
        <end position="134"/>
    </location>
</feature>
<name>A0A0D7AJH1_9AGAR</name>
<proteinExistence type="predicted"/>
<comment type="subcellular location">
    <subcellularLocation>
        <location evidence="1">Membrane</location>
        <topology evidence="1">Multi-pass membrane protein</topology>
    </subcellularLocation>
</comment>
<dbReference type="EMBL" id="KN881650">
    <property type="protein sequence ID" value="KIY51451.1"/>
    <property type="molecule type" value="Genomic_DNA"/>
</dbReference>
<keyword evidence="5 6" id="KW-0472">Membrane</keyword>
<dbReference type="PROSITE" id="PS50850">
    <property type="entry name" value="MFS"/>
    <property type="match status" value="1"/>
</dbReference>
<feature type="transmembrane region" description="Helical" evidence="6">
    <location>
        <begin position="189"/>
        <end position="210"/>
    </location>
</feature>
<organism evidence="8 9">
    <name type="scientific">Fistulina hepatica ATCC 64428</name>
    <dbReference type="NCBI Taxonomy" id="1128425"/>
    <lineage>
        <taxon>Eukaryota</taxon>
        <taxon>Fungi</taxon>
        <taxon>Dikarya</taxon>
        <taxon>Basidiomycota</taxon>
        <taxon>Agaricomycotina</taxon>
        <taxon>Agaricomycetes</taxon>
        <taxon>Agaricomycetidae</taxon>
        <taxon>Agaricales</taxon>
        <taxon>Fistulinaceae</taxon>
        <taxon>Fistulina</taxon>
    </lineage>
</organism>
<dbReference type="FunFam" id="1.20.1250.20:FF:000140">
    <property type="entry name" value="Putative MFS phospholipid transporter"/>
    <property type="match status" value="1"/>
</dbReference>
<evidence type="ECO:0000256" key="3">
    <source>
        <dbReference type="ARBA" id="ARBA00022692"/>
    </source>
</evidence>
<protein>
    <submittedName>
        <fullName evidence="8">MFS general substrate transporter</fullName>
    </submittedName>
</protein>
<accession>A0A0D7AJH1</accession>
<evidence type="ECO:0000256" key="5">
    <source>
        <dbReference type="ARBA" id="ARBA00023136"/>
    </source>
</evidence>
<feature type="transmembrane region" description="Helical" evidence="6">
    <location>
        <begin position="155"/>
        <end position="183"/>
    </location>
</feature>
<dbReference type="OrthoDB" id="2261376at2759"/>